<dbReference type="Proteomes" id="UP000027195">
    <property type="component" value="Unassembled WGS sequence"/>
</dbReference>
<dbReference type="AlphaFoldDB" id="A0A067M2U6"/>
<dbReference type="SUPFAM" id="SSF81383">
    <property type="entry name" value="F-box domain"/>
    <property type="match status" value="1"/>
</dbReference>
<evidence type="ECO:0000313" key="1">
    <source>
        <dbReference type="EMBL" id="KDQ10103.1"/>
    </source>
</evidence>
<proteinExistence type="predicted"/>
<dbReference type="HOGENOM" id="CLU_317600_0_0_1"/>
<dbReference type="InterPro" id="IPR036047">
    <property type="entry name" value="F-box-like_dom_sf"/>
</dbReference>
<dbReference type="OrthoDB" id="3365698at2759"/>
<keyword evidence="2" id="KW-1185">Reference proteome</keyword>
<dbReference type="EMBL" id="KL198071">
    <property type="protein sequence ID" value="KDQ10103.1"/>
    <property type="molecule type" value="Genomic_DNA"/>
</dbReference>
<dbReference type="Gene3D" id="1.20.1280.50">
    <property type="match status" value="1"/>
</dbReference>
<sequence>MTMINDTKVKVSIQGACGAIVAQQLVLDVRLVHFICQPATAQWKRISERLGNTHASTPPRSQKLRSVEASVRSAVIDSSQPGFAFALKLELEAYGQAAMIMDAAILDLLRKALRDQAGNVRDSLQTVERNDEGHQQSKPIGKSTNAALMRSIDDEWMAMVDTYHHFVHALSTHTARRLSALAARQNDLGPTACLPDEILYIIFEFVVETRRWLYPPNAREPLVLSHVSKRWRNIALRTPIIWTMVNSLNYSLVELFIARSQSAPLHIQLECAILYNTDGVVDIEGEELTPELRRHKFLLRRGRDSRDIIRLLEKLLIPQVHRWKTLQLTLVVPDNFEELFASPAPLLECFHYKNPKRSSVLSASPVPNLFSGQAPCLRELFLTRIYLPFATSLYSGVSRLELQAITFDLSLQQFVRGLGNCTSLSYLSLGQLQFLDEGSPLFSAPIPLPNLEKVIVTLDTDVIRDILSSIVIPASSHLVIWRFEEDLETFFSLLKGSLLNVPKIRSLQVSCDSDTVNLTGRASKGGARLLSISIPEEPTQESLQKLFLDLTQVVLPSSIDVLNLGWISNDLSHPSALSAALGLFPALTTLILTSCSPKLLDALIVRDTSCAVPRLEDLRLGEMEDEAESMLLRVVQSRMSQNETHENMVCLSRLTLYRDFKLAPETMLELKQYDSLEKNENSWDSVSGWKGLAKMIILKPKGILAGSLGLAKVLEASPCPFHCTAFRPTVPQVRFVAYRLAAIYFRRLNTVAERRFGENMKCPGCIIPLILSISQTRRILNLPLASRYSAMQRLWSAISLNSGTRQTEHLTRLPLGRFTFNANSALCSGNGKLPAVCAANTIALAALYEFATIDAIVTTRALSEKSDNARASSILETALLRQVVILPVGVLALAIMASQRAMEISQSSYVAETGESA</sequence>
<organism evidence="1 2">
    <name type="scientific">Botryobasidium botryosum (strain FD-172 SS1)</name>
    <dbReference type="NCBI Taxonomy" id="930990"/>
    <lineage>
        <taxon>Eukaryota</taxon>
        <taxon>Fungi</taxon>
        <taxon>Dikarya</taxon>
        <taxon>Basidiomycota</taxon>
        <taxon>Agaricomycotina</taxon>
        <taxon>Agaricomycetes</taxon>
        <taxon>Cantharellales</taxon>
        <taxon>Botryobasidiaceae</taxon>
        <taxon>Botryobasidium</taxon>
    </lineage>
</organism>
<evidence type="ECO:0000313" key="2">
    <source>
        <dbReference type="Proteomes" id="UP000027195"/>
    </source>
</evidence>
<name>A0A067M2U6_BOTB1</name>
<accession>A0A067M2U6</accession>
<protein>
    <submittedName>
        <fullName evidence="1">Uncharacterized protein</fullName>
    </submittedName>
</protein>
<reference evidence="2" key="1">
    <citation type="journal article" date="2014" name="Proc. Natl. Acad. Sci. U.S.A.">
        <title>Extensive sampling of basidiomycete genomes demonstrates inadequacy of the white-rot/brown-rot paradigm for wood decay fungi.</title>
        <authorList>
            <person name="Riley R."/>
            <person name="Salamov A.A."/>
            <person name="Brown D.W."/>
            <person name="Nagy L.G."/>
            <person name="Floudas D."/>
            <person name="Held B.W."/>
            <person name="Levasseur A."/>
            <person name="Lombard V."/>
            <person name="Morin E."/>
            <person name="Otillar R."/>
            <person name="Lindquist E.A."/>
            <person name="Sun H."/>
            <person name="LaButti K.M."/>
            <person name="Schmutz J."/>
            <person name="Jabbour D."/>
            <person name="Luo H."/>
            <person name="Baker S.E."/>
            <person name="Pisabarro A.G."/>
            <person name="Walton J.D."/>
            <person name="Blanchette R.A."/>
            <person name="Henrissat B."/>
            <person name="Martin F."/>
            <person name="Cullen D."/>
            <person name="Hibbett D.S."/>
            <person name="Grigoriev I.V."/>
        </authorList>
    </citation>
    <scope>NUCLEOTIDE SEQUENCE [LARGE SCALE GENOMIC DNA]</scope>
    <source>
        <strain evidence="2">FD-172 SS1</strain>
    </source>
</reference>
<dbReference type="InParanoid" id="A0A067M2U6"/>
<gene>
    <name evidence="1" type="ORF">BOTBODRAFT_640799</name>
</gene>
<dbReference type="STRING" id="930990.A0A067M2U6"/>